<dbReference type="SUPFAM" id="SSF56317">
    <property type="entry name" value="Carbon-nitrogen hydrolase"/>
    <property type="match status" value="1"/>
</dbReference>
<dbReference type="EMBL" id="CP159485">
    <property type="protein sequence ID" value="XCI27723.1"/>
    <property type="molecule type" value="Genomic_DNA"/>
</dbReference>
<protein>
    <submittedName>
        <fullName evidence="3">Nitrilase-related carbon-nitrogen hydrolase</fullName>
    </submittedName>
</protein>
<dbReference type="InterPro" id="IPR050345">
    <property type="entry name" value="Aliph_Amidase/BUP"/>
</dbReference>
<dbReference type="GO" id="GO:0016811">
    <property type="term" value="F:hydrolase activity, acting on carbon-nitrogen (but not peptide) bonds, in linear amides"/>
    <property type="evidence" value="ECO:0007669"/>
    <property type="project" value="TreeGrafter"/>
</dbReference>
<keyword evidence="1 3" id="KW-0378">Hydrolase</keyword>
<evidence type="ECO:0000256" key="1">
    <source>
        <dbReference type="ARBA" id="ARBA00022801"/>
    </source>
</evidence>
<name>A0AAU8HQD7_9FIRM</name>
<feature type="domain" description="CN hydrolase" evidence="2">
    <location>
        <begin position="41"/>
        <end position="325"/>
    </location>
</feature>
<proteinExistence type="predicted"/>
<dbReference type="InterPro" id="IPR036526">
    <property type="entry name" value="C-N_Hydrolase_sf"/>
</dbReference>
<dbReference type="PANTHER" id="PTHR43674:SF13">
    <property type="entry name" value="CN HYDROLASE DOMAIN-CONTAINING PROTEIN"/>
    <property type="match status" value="1"/>
</dbReference>
<dbReference type="AlphaFoldDB" id="A0AAU8HQD7"/>
<dbReference type="PANTHER" id="PTHR43674">
    <property type="entry name" value="NITRILASE C965.09-RELATED"/>
    <property type="match status" value="1"/>
</dbReference>
<reference evidence="3" key="2">
    <citation type="submission" date="2024-06" db="EMBL/GenBank/DDBJ databases">
        <authorList>
            <person name="Petrova K.O."/>
            <person name="Toshchakov S.V."/>
            <person name="Boltjanskaja Y.V."/>
            <person name="Kevbrin V.V."/>
        </authorList>
    </citation>
    <scope>NUCLEOTIDE SEQUENCE</scope>
    <source>
        <strain evidence="3">Z-710</strain>
    </source>
</reference>
<gene>
    <name evidence="3" type="ORF">PRVXH_001641</name>
</gene>
<organism evidence="3">
    <name type="scientific">Proteinivorax hydrogeniformans</name>
    <dbReference type="NCBI Taxonomy" id="1826727"/>
    <lineage>
        <taxon>Bacteria</taxon>
        <taxon>Bacillati</taxon>
        <taxon>Bacillota</taxon>
        <taxon>Clostridia</taxon>
        <taxon>Eubacteriales</taxon>
        <taxon>Proteinivoracaceae</taxon>
        <taxon>Proteinivorax</taxon>
    </lineage>
</organism>
<reference evidence="3" key="1">
    <citation type="journal article" date="2018" name="Antonie Van Leeuwenhoek">
        <title>Proteinivorax hydrogeniformans sp. nov., an anaerobic, haloalkaliphilic bacterium fermenting proteinaceous compounds with high hydrogen production.</title>
        <authorList>
            <person name="Boltyanskaya Y."/>
            <person name="Detkova E."/>
            <person name="Pimenov N."/>
            <person name="Kevbrin V."/>
        </authorList>
    </citation>
    <scope>NUCLEOTIDE SEQUENCE</scope>
    <source>
        <strain evidence="3">Z-710</strain>
    </source>
</reference>
<dbReference type="Gene3D" id="3.60.110.10">
    <property type="entry name" value="Carbon-nitrogen hydrolase"/>
    <property type="match status" value="1"/>
</dbReference>
<dbReference type="PROSITE" id="PS50263">
    <property type="entry name" value="CN_HYDROLASE"/>
    <property type="match status" value="1"/>
</dbReference>
<accession>A0AAU8HQD7</accession>
<evidence type="ECO:0000313" key="3">
    <source>
        <dbReference type="EMBL" id="XCI27723.1"/>
    </source>
</evidence>
<sequence>MIGHDLLKNLFEKKLSHQNLSKYCASVTKTYNDNKVDAGNFKVSCVQREINVVRDVKDYINCVSLLVEQAAKEGSNLVVFPEYNFFDLLGIIPGFSSVNRYANKRAVKSFNSKKSAQKKAEPKQNPFLRSILASTANPIADGIKFIYSSLAKEYNIYIYTGTYIENREGVLFNTGALFDNDGKLVGAQDKIHLTDFEVSIGLDRANNLKVYELPWGKIAFPICMDATYFETFQLARELGADIVIIPIANMEEYSLWRALRGMWPRVQESYVYGLKSSLNGWIGGMHFTGKAGIFAPLSITDKKDGLVEIAPEHEGSYVITAELDIQKLYMARQKDQYYGDKNYAFEKEYLTKTYKK</sequence>
<dbReference type="RefSeq" id="WP_353892300.1">
    <property type="nucleotide sequence ID" value="NZ_CP159485.1"/>
</dbReference>
<evidence type="ECO:0000259" key="2">
    <source>
        <dbReference type="PROSITE" id="PS50263"/>
    </source>
</evidence>
<dbReference type="InterPro" id="IPR003010">
    <property type="entry name" value="C-N_Hydrolase"/>
</dbReference>
<dbReference type="Pfam" id="PF00795">
    <property type="entry name" value="CN_hydrolase"/>
    <property type="match status" value="1"/>
</dbReference>